<keyword evidence="3" id="KW-0804">Transcription</keyword>
<feature type="domain" description="HTH deoR-type" evidence="4">
    <location>
        <begin position="9"/>
        <end position="64"/>
    </location>
</feature>
<evidence type="ECO:0000259" key="4">
    <source>
        <dbReference type="PROSITE" id="PS51000"/>
    </source>
</evidence>
<dbReference type="InterPro" id="IPR036390">
    <property type="entry name" value="WH_DNA-bd_sf"/>
</dbReference>
<dbReference type="InterPro" id="IPR050313">
    <property type="entry name" value="Carb_Metab_HTH_regulators"/>
</dbReference>
<dbReference type="PROSITE" id="PS51000">
    <property type="entry name" value="HTH_DEOR_2"/>
    <property type="match status" value="1"/>
</dbReference>
<dbReference type="EMBL" id="CP036402">
    <property type="protein sequence ID" value="QBI21562.1"/>
    <property type="molecule type" value="Genomic_DNA"/>
</dbReference>
<dbReference type="GO" id="GO:0003677">
    <property type="term" value="F:DNA binding"/>
    <property type="evidence" value="ECO:0007669"/>
    <property type="project" value="UniProtKB-KW"/>
</dbReference>
<proteinExistence type="predicted"/>
<dbReference type="AlphaFoldDB" id="A0A411YK34"/>
<dbReference type="SUPFAM" id="SSF46785">
    <property type="entry name" value="Winged helix' DNA-binding domain"/>
    <property type="match status" value="1"/>
</dbReference>
<dbReference type="KEGG" id="erz:ER308_19630"/>
<evidence type="ECO:0000313" key="6">
    <source>
        <dbReference type="Proteomes" id="UP000291469"/>
    </source>
</evidence>
<accession>A0A411YK34</accession>
<dbReference type="GO" id="GO:0003700">
    <property type="term" value="F:DNA-binding transcription factor activity"/>
    <property type="evidence" value="ECO:0007669"/>
    <property type="project" value="InterPro"/>
</dbReference>
<organism evidence="5 6">
    <name type="scientific">Egibacter rhizosphaerae</name>
    <dbReference type="NCBI Taxonomy" id="1670831"/>
    <lineage>
        <taxon>Bacteria</taxon>
        <taxon>Bacillati</taxon>
        <taxon>Actinomycetota</taxon>
        <taxon>Nitriliruptoria</taxon>
        <taxon>Egibacterales</taxon>
        <taxon>Egibacteraceae</taxon>
        <taxon>Egibacter</taxon>
    </lineage>
</organism>
<evidence type="ECO:0000313" key="5">
    <source>
        <dbReference type="EMBL" id="QBI21562.1"/>
    </source>
</evidence>
<keyword evidence="1" id="KW-0805">Transcription regulation</keyword>
<name>A0A411YK34_9ACTN</name>
<dbReference type="InterPro" id="IPR018356">
    <property type="entry name" value="Tscrpt_reg_HTH_DeoR_CS"/>
</dbReference>
<reference evidence="5 6" key="1">
    <citation type="submission" date="2019-01" db="EMBL/GenBank/DDBJ databases">
        <title>Egibacter rhizosphaerae EGI 80759T.</title>
        <authorList>
            <person name="Chen D.-D."/>
            <person name="Tian Y."/>
            <person name="Jiao J.-Y."/>
            <person name="Zhang X.-T."/>
            <person name="Zhang Y.-G."/>
            <person name="Zhang Y."/>
            <person name="Xiao M."/>
            <person name="Shu W.-S."/>
            <person name="Li W.-J."/>
        </authorList>
    </citation>
    <scope>NUCLEOTIDE SEQUENCE [LARGE SCALE GENOMIC DNA]</scope>
    <source>
        <strain evidence="5 6">EGI 80759</strain>
    </source>
</reference>
<dbReference type="InterPro" id="IPR036388">
    <property type="entry name" value="WH-like_DNA-bd_sf"/>
</dbReference>
<evidence type="ECO:0000256" key="3">
    <source>
        <dbReference type="ARBA" id="ARBA00023163"/>
    </source>
</evidence>
<dbReference type="Proteomes" id="UP000291469">
    <property type="component" value="Chromosome"/>
</dbReference>
<dbReference type="PANTHER" id="PTHR30363">
    <property type="entry name" value="HTH-TYPE TRANSCRIPTIONAL REGULATOR SRLR-RELATED"/>
    <property type="match status" value="1"/>
</dbReference>
<dbReference type="InterPro" id="IPR037171">
    <property type="entry name" value="NagB/RpiA_transferase-like"/>
</dbReference>
<dbReference type="PROSITE" id="PS00894">
    <property type="entry name" value="HTH_DEOR_1"/>
    <property type="match status" value="1"/>
</dbReference>
<gene>
    <name evidence="5" type="ORF">ER308_19630</name>
</gene>
<evidence type="ECO:0000256" key="2">
    <source>
        <dbReference type="ARBA" id="ARBA00023125"/>
    </source>
</evidence>
<dbReference type="RefSeq" id="WP_131156554.1">
    <property type="nucleotide sequence ID" value="NZ_CP036402.1"/>
</dbReference>
<protein>
    <submittedName>
        <fullName evidence="5">DeoR/GlpR transcriptional regulator</fullName>
    </submittedName>
</protein>
<dbReference type="OrthoDB" id="7688673at2"/>
<dbReference type="Gene3D" id="3.40.50.1360">
    <property type="match status" value="1"/>
</dbReference>
<dbReference type="Gene3D" id="1.10.10.10">
    <property type="entry name" value="Winged helix-like DNA-binding domain superfamily/Winged helix DNA-binding domain"/>
    <property type="match status" value="1"/>
</dbReference>
<dbReference type="SUPFAM" id="SSF100950">
    <property type="entry name" value="NagB/RpiA/CoA transferase-like"/>
    <property type="match status" value="1"/>
</dbReference>
<dbReference type="InterPro" id="IPR014036">
    <property type="entry name" value="DeoR-like_C"/>
</dbReference>
<keyword evidence="6" id="KW-1185">Reference proteome</keyword>
<dbReference type="SMART" id="SM01134">
    <property type="entry name" value="DeoRC"/>
    <property type="match status" value="1"/>
</dbReference>
<evidence type="ECO:0000256" key="1">
    <source>
        <dbReference type="ARBA" id="ARBA00023015"/>
    </source>
</evidence>
<sequence length="278" mass="29421">MGDEEPVSAAARRELIREFVNQRSFTHVTELVEHFGVSAVTVRADLELLAQRGQLRRVRGGALPRAASGPEQPFERTADVAAGEKAAIARVAADLVEDGQTVLCDVGTTTTAFARALAERDDLRDVTVVTNGLSVARELEAAIPRIAVVVTGGTLRSLQHSLVNPWALKLLGELTADAVFLGCNGVDPEAGITNANLPESEVKEAMLTRARLRVVLADASKLGRVSVARLCGVRDVDLLLTDAGAEPDVVTALEDTGLEVRRAEVAEERAVAPLVPAG</sequence>
<dbReference type="SMART" id="SM00420">
    <property type="entry name" value="HTH_DEOR"/>
    <property type="match status" value="1"/>
</dbReference>
<dbReference type="PRINTS" id="PR00037">
    <property type="entry name" value="HTHLACR"/>
</dbReference>
<dbReference type="Pfam" id="PF00455">
    <property type="entry name" value="DeoRC"/>
    <property type="match status" value="1"/>
</dbReference>
<keyword evidence="2" id="KW-0238">DNA-binding</keyword>
<dbReference type="Pfam" id="PF08220">
    <property type="entry name" value="HTH_DeoR"/>
    <property type="match status" value="1"/>
</dbReference>
<dbReference type="PANTHER" id="PTHR30363:SF44">
    <property type="entry name" value="AGA OPERON TRANSCRIPTIONAL REPRESSOR-RELATED"/>
    <property type="match status" value="1"/>
</dbReference>
<dbReference type="InterPro" id="IPR001034">
    <property type="entry name" value="DeoR_HTH"/>
</dbReference>